<feature type="region of interest" description="Disordered" evidence="1">
    <location>
        <begin position="710"/>
        <end position="870"/>
    </location>
</feature>
<feature type="compositionally biased region" description="Low complexity" evidence="1">
    <location>
        <begin position="655"/>
        <end position="668"/>
    </location>
</feature>
<sequence length="870" mass="97363">MTSRLKHKLELDQVNLNSAYLNESFVQIGTPLPALAETKKDKLEYVPEWKQEVRDEQGRRRFHGAFTGGWSAGYFNSVGSKEGWAPSTFKSSRHNRASKAQRPEDFMDEEDLQQMRDDRQLENTDIFRNEAFAGTREPLADKNLPSALESLIAPTQPSIGENLLQKLGWRPGQGIGPRVTLRKLKIQEGKLGKARLGMDDNEHDDAEAGKHTFAPRDVKLLVYESKEDKQGLGFEKGKGMSRLPPAMAQRPLDDEGDDPYAAGPSTSSRSFAFDHNGDEDDVIVMGGPARPGLGMGSTDVRGGKKTVGGQDHWHDGRPVLVGFMLDPKGVPQDKWFPMPEIPVEWRPRPARVWGTTRKWDEEPGKKVEEKEVIRGAPGKPLTHEQRGAALGEETRMSKAKSVYDYITEKDKERLASLLDSSQTAPSPKLSFVPEPSESVDHISVPATEVHIPPLSPRTASAALKGFIPYGDDPAKQERYRSYLISQTYNTKEPNPTLLPSSSFDEVNAELEAFASSARIFKPMSFAMSNRFTSGSSSLAASDLTQAKPGLHIYDAEKAKAEMEKPKGVEEIKVEKHLTPREQAAMNGMYGKMTRETKQFYPVKLLCKRFGVADPHPEGKPSDSEAASGRSASNAEGFPLPANDASWESKFIYQAPTESSKPTSTPQSSQVVTGERAPTSIAEVGMADDINQGRDTLTYTKPSIDIFKAIFASDDENDDEDADDDETQMEQSRKVSVPAEVYRDPFPPKQVEDEKPVDLTTFKPVFTLKKEDNRAKDDKKERKKDKTSKKRKNMLSFDTGEEGEEKDEPKQPEKDKKKRKKDEQDNERRTKEQSDERHQNEREETDFEGEWVEKPTIIPRLAGRKGAEDFM</sequence>
<dbReference type="Pfam" id="PF07713">
    <property type="entry name" value="DUF1604"/>
    <property type="match status" value="1"/>
</dbReference>
<organism evidence="3">
    <name type="scientific">Cryptococcus bacillisporus CA1280</name>
    <dbReference type="NCBI Taxonomy" id="1296109"/>
    <lineage>
        <taxon>Eukaryota</taxon>
        <taxon>Fungi</taxon>
        <taxon>Dikarya</taxon>
        <taxon>Basidiomycota</taxon>
        <taxon>Agaricomycotina</taxon>
        <taxon>Tremellomycetes</taxon>
        <taxon>Tremellales</taxon>
        <taxon>Cryptococcaceae</taxon>
        <taxon>Cryptococcus</taxon>
        <taxon>Cryptococcus gattii species complex</taxon>
    </lineage>
</organism>
<feature type="region of interest" description="Disordered" evidence="1">
    <location>
        <begin position="232"/>
        <end position="313"/>
    </location>
</feature>
<reference evidence="3" key="1">
    <citation type="submission" date="2015-01" db="EMBL/GenBank/DDBJ databases">
        <title>The Genome Sequence of Cryptococcus gattii CA1280.</title>
        <authorList>
            <consortium name="The Broad Institute Genomics Platform"/>
            <person name="Cuomo C."/>
            <person name="Litvintseva A."/>
            <person name="Chen Y."/>
            <person name="Heitman J."/>
            <person name="Sun S."/>
            <person name="Springer D."/>
            <person name="Dromer F."/>
            <person name="Young S."/>
            <person name="Zeng Q."/>
            <person name="Gargeya S."/>
            <person name="Abouelleil A."/>
            <person name="Alvarado L."/>
            <person name="Chapman S.B."/>
            <person name="Gainer-Dewar J."/>
            <person name="Goldberg J."/>
            <person name="Griggs A."/>
            <person name="Gujja S."/>
            <person name="Hansen M."/>
            <person name="Howarth C."/>
            <person name="Imamovic A."/>
            <person name="Larimer J."/>
            <person name="Murphy C."/>
            <person name="Naylor J."/>
            <person name="Pearson M."/>
            <person name="Priest M."/>
            <person name="Roberts A."/>
            <person name="Saif S."/>
            <person name="Shea T."/>
            <person name="Sykes S."/>
            <person name="Wortman J."/>
            <person name="Nusbaum C."/>
            <person name="Birren B."/>
        </authorList>
    </citation>
    <scope>NUCLEOTIDE SEQUENCE [LARGE SCALE GENOMIC DNA]</scope>
    <source>
        <strain evidence="3">CA1280</strain>
    </source>
</reference>
<dbReference type="Pfam" id="PF26093">
    <property type="entry name" value="HTH_TGH"/>
    <property type="match status" value="1"/>
</dbReference>
<dbReference type="EMBL" id="KN847982">
    <property type="protein sequence ID" value="KIR46906.1"/>
    <property type="molecule type" value="Genomic_DNA"/>
</dbReference>
<evidence type="ECO:0000256" key="1">
    <source>
        <dbReference type="SAM" id="MobiDB-lite"/>
    </source>
</evidence>
<feature type="region of interest" description="Disordered" evidence="1">
    <location>
        <begin position="653"/>
        <end position="694"/>
    </location>
</feature>
<dbReference type="InterPro" id="IPR000467">
    <property type="entry name" value="G_patch_dom"/>
</dbReference>
<dbReference type="PANTHER" id="PTHR13384">
    <property type="entry name" value="G PATCH DOMAIN-CONTAINING PROTEIN 1"/>
    <property type="match status" value="1"/>
</dbReference>
<dbReference type="OrthoDB" id="20507at2759"/>
<dbReference type="HOGENOM" id="CLU_008613_3_1_1"/>
<feature type="domain" description="G-patch" evidence="2">
    <location>
        <begin position="156"/>
        <end position="176"/>
    </location>
</feature>
<gene>
    <name evidence="3" type="ORF">I312_03799</name>
</gene>
<feature type="compositionally biased region" description="Basic and acidic residues" evidence="1">
    <location>
        <begin position="767"/>
        <end position="779"/>
    </location>
</feature>
<name>A0A0D0VHK6_CRYGA</name>
<dbReference type="PROSITE" id="PS50174">
    <property type="entry name" value="G_PATCH"/>
    <property type="match status" value="1"/>
</dbReference>
<dbReference type="GO" id="GO:0003723">
    <property type="term" value="F:RNA binding"/>
    <property type="evidence" value="ECO:0007669"/>
    <property type="project" value="TreeGrafter"/>
</dbReference>
<dbReference type="GO" id="GO:0006397">
    <property type="term" value="P:mRNA processing"/>
    <property type="evidence" value="ECO:0007669"/>
    <property type="project" value="InterPro"/>
</dbReference>
<dbReference type="InterPro" id="IPR011666">
    <property type="entry name" value="DUF1604"/>
</dbReference>
<feature type="compositionally biased region" description="Basic and acidic residues" evidence="1">
    <location>
        <begin position="806"/>
        <end position="841"/>
    </location>
</feature>
<feature type="region of interest" description="Disordered" evidence="1">
    <location>
        <begin position="613"/>
        <end position="640"/>
    </location>
</feature>
<dbReference type="AlphaFoldDB" id="A0A0D0VHK6"/>
<dbReference type="GO" id="GO:0005634">
    <property type="term" value="C:nucleus"/>
    <property type="evidence" value="ECO:0007669"/>
    <property type="project" value="TreeGrafter"/>
</dbReference>
<feature type="region of interest" description="Disordered" evidence="1">
    <location>
        <begin position="85"/>
        <end position="104"/>
    </location>
</feature>
<dbReference type="PANTHER" id="PTHR13384:SF19">
    <property type="entry name" value="G PATCH DOMAIN-CONTAINING PROTEIN 1"/>
    <property type="match status" value="1"/>
</dbReference>
<protein>
    <submittedName>
        <fullName evidence="3">G patch domain-containing protein 1</fullName>
    </submittedName>
</protein>
<accession>A0A0D0VHK6</accession>
<proteinExistence type="predicted"/>
<feature type="compositionally biased region" description="Basic residues" evidence="1">
    <location>
        <begin position="780"/>
        <end position="792"/>
    </location>
</feature>
<evidence type="ECO:0000259" key="2">
    <source>
        <dbReference type="PROSITE" id="PS50174"/>
    </source>
</evidence>
<feature type="compositionally biased region" description="Acidic residues" evidence="1">
    <location>
        <begin position="712"/>
        <end position="727"/>
    </location>
</feature>
<evidence type="ECO:0000313" key="3">
    <source>
        <dbReference type="EMBL" id="KIR46906.1"/>
    </source>
</evidence>